<sequence>MAGRLGSLVLLGAATWATWAFCPPLGRRPPLSSRPSRPSRVPRADRLFDSETGVFKAETNIKVRLAADINAPTLAGAESKKLKSGEWVSVIKAGEFFQASELKQKAEDGQTYLKLADQDGWVFGKGIAGEWRGKDIVVPVAEADVINAKAKIVANTMERHLGEGHEENGVAPDEMVIGAALLLVAVERIWEELNQKLRMIRIQLNSLRKELSSLEPDAQEVDETTADVTAAEARLRPWAILGPTGRPVDPELLMEANRLVTTRVTNATSSQSYWQLLGQEMAQEGHVGPGLIRGVTRGAAGLLNLLCCPRSGDQIVEETFDSVAEADAAASFYERARVGLKKSFEVEVPPRAARSFEVPRGHFFRIHCVDGPQAAGSGIGDVRTQELLQIRFFISSDLENEVGDLNLWCLDNLEERFYTGAGRLWGPMATITHDSLQWYGWDQDGASVHDVIGTRCDPYSNRMLRGEDYDHCCHSNLIRALAERGVADAEKHVHDVLNVFMCTGFTKDTHQYFMKASPVRPGDFLEFFAEIDLLGALSACPGGDTSASHSDDTQRCFPLKVEVLEPCSKELEGWIGPQVCGYAGKHGLA</sequence>
<accession>A0ABP0HE63</accession>
<organism evidence="3 4">
    <name type="scientific">Durusdinium trenchii</name>
    <dbReference type="NCBI Taxonomy" id="1381693"/>
    <lineage>
        <taxon>Eukaryota</taxon>
        <taxon>Sar</taxon>
        <taxon>Alveolata</taxon>
        <taxon>Dinophyceae</taxon>
        <taxon>Suessiales</taxon>
        <taxon>Symbiodiniaceae</taxon>
        <taxon>Durusdinium</taxon>
    </lineage>
</organism>
<proteinExistence type="predicted"/>
<dbReference type="Pfam" id="PF09347">
    <property type="entry name" value="DUF1989"/>
    <property type="match status" value="1"/>
</dbReference>
<keyword evidence="1" id="KW-0732">Signal</keyword>
<evidence type="ECO:0000256" key="1">
    <source>
        <dbReference type="SAM" id="SignalP"/>
    </source>
</evidence>
<name>A0ABP0HE63_9DINO</name>
<dbReference type="Proteomes" id="UP001642464">
    <property type="component" value="Unassembled WGS sequence"/>
</dbReference>
<keyword evidence="4" id="KW-1185">Reference proteome</keyword>
<feature type="chain" id="PRO_5046295309" evidence="1">
    <location>
        <begin position="21"/>
        <end position="589"/>
    </location>
</feature>
<feature type="domain" description="DUF1989" evidence="2">
    <location>
        <begin position="427"/>
        <end position="534"/>
    </location>
</feature>
<evidence type="ECO:0000259" key="2">
    <source>
        <dbReference type="Pfam" id="PF09347"/>
    </source>
</evidence>
<feature type="signal peptide" evidence="1">
    <location>
        <begin position="1"/>
        <end position="20"/>
    </location>
</feature>
<dbReference type="PANTHER" id="PTHR31527">
    <property type="entry name" value="RE64534P"/>
    <property type="match status" value="1"/>
</dbReference>
<comment type="caution">
    <text evidence="3">The sequence shown here is derived from an EMBL/GenBank/DDBJ whole genome shotgun (WGS) entry which is preliminary data.</text>
</comment>
<reference evidence="3 4" key="1">
    <citation type="submission" date="2024-02" db="EMBL/GenBank/DDBJ databases">
        <authorList>
            <person name="Chen Y."/>
            <person name="Shah S."/>
            <person name="Dougan E. K."/>
            <person name="Thang M."/>
            <person name="Chan C."/>
        </authorList>
    </citation>
    <scope>NUCLEOTIDE SEQUENCE [LARGE SCALE GENOMIC DNA]</scope>
</reference>
<dbReference type="EMBL" id="CAXAMM010000636">
    <property type="protein sequence ID" value="CAK8988297.1"/>
    <property type="molecule type" value="Genomic_DNA"/>
</dbReference>
<dbReference type="InterPro" id="IPR018959">
    <property type="entry name" value="DUF1989"/>
</dbReference>
<evidence type="ECO:0000313" key="3">
    <source>
        <dbReference type="EMBL" id="CAK8988297.1"/>
    </source>
</evidence>
<dbReference type="PANTHER" id="PTHR31527:SF0">
    <property type="entry name" value="RE64534P"/>
    <property type="match status" value="1"/>
</dbReference>
<gene>
    <name evidence="3" type="ORF">SCF082_LOCUS1330</name>
</gene>
<evidence type="ECO:0000313" key="4">
    <source>
        <dbReference type="Proteomes" id="UP001642464"/>
    </source>
</evidence>
<protein>
    <submittedName>
        <fullName evidence="3">Uncharacterized protein C11D3.03c</fullName>
    </submittedName>
</protein>